<keyword evidence="1" id="KW-0812">Transmembrane</keyword>
<evidence type="ECO:0000256" key="1">
    <source>
        <dbReference type="SAM" id="Phobius"/>
    </source>
</evidence>
<accession>A0A0A9C4Q8</accession>
<dbReference type="EMBL" id="GBRH01228457">
    <property type="protein sequence ID" value="JAD69438.1"/>
    <property type="molecule type" value="Transcribed_RNA"/>
</dbReference>
<sequence>MEVAPHLLRLDLYLVQCLRHMLTYLFILTASPFKLLLAHATMGIIDQFLVIAIDVGFIYKEKNARTT</sequence>
<keyword evidence="1" id="KW-1133">Transmembrane helix</keyword>
<evidence type="ECO:0000313" key="2">
    <source>
        <dbReference type="EMBL" id="JAD69438.1"/>
    </source>
</evidence>
<protein>
    <submittedName>
        <fullName evidence="2">Uncharacterized protein</fullName>
    </submittedName>
</protein>
<keyword evidence="1" id="KW-0472">Membrane</keyword>
<reference evidence="2" key="1">
    <citation type="submission" date="2014-09" db="EMBL/GenBank/DDBJ databases">
        <authorList>
            <person name="Magalhaes I.L.F."/>
            <person name="Oliveira U."/>
            <person name="Santos F.R."/>
            <person name="Vidigal T.H.D.A."/>
            <person name="Brescovit A.D."/>
            <person name="Santos A.J."/>
        </authorList>
    </citation>
    <scope>NUCLEOTIDE SEQUENCE</scope>
    <source>
        <tissue evidence="2">Shoot tissue taken approximately 20 cm above the soil surface</tissue>
    </source>
</reference>
<organism evidence="2">
    <name type="scientific">Arundo donax</name>
    <name type="common">Giant reed</name>
    <name type="synonym">Donax arundinaceus</name>
    <dbReference type="NCBI Taxonomy" id="35708"/>
    <lineage>
        <taxon>Eukaryota</taxon>
        <taxon>Viridiplantae</taxon>
        <taxon>Streptophyta</taxon>
        <taxon>Embryophyta</taxon>
        <taxon>Tracheophyta</taxon>
        <taxon>Spermatophyta</taxon>
        <taxon>Magnoliopsida</taxon>
        <taxon>Liliopsida</taxon>
        <taxon>Poales</taxon>
        <taxon>Poaceae</taxon>
        <taxon>PACMAD clade</taxon>
        <taxon>Arundinoideae</taxon>
        <taxon>Arundineae</taxon>
        <taxon>Arundo</taxon>
    </lineage>
</organism>
<reference evidence="2" key="2">
    <citation type="journal article" date="2015" name="Data Brief">
        <title>Shoot transcriptome of the giant reed, Arundo donax.</title>
        <authorList>
            <person name="Barrero R.A."/>
            <person name="Guerrero F.D."/>
            <person name="Moolhuijzen P."/>
            <person name="Goolsby J.A."/>
            <person name="Tidwell J."/>
            <person name="Bellgard S.E."/>
            <person name="Bellgard M.I."/>
        </authorList>
    </citation>
    <scope>NUCLEOTIDE SEQUENCE</scope>
    <source>
        <tissue evidence="2">Shoot tissue taken approximately 20 cm above the soil surface</tissue>
    </source>
</reference>
<dbReference type="AlphaFoldDB" id="A0A0A9C4Q8"/>
<proteinExistence type="predicted"/>
<feature type="transmembrane region" description="Helical" evidence="1">
    <location>
        <begin position="36"/>
        <end position="59"/>
    </location>
</feature>
<name>A0A0A9C4Q8_ARUDO</name>